<evidence type="ECO:0000313" key="3">
    <source>
        <dbReference type="Proteomes" id="UP001159641"/>
    </source>
</evidence>
<reference evidence="2 3" key="1">
    <citation type="submission" date="2022-11" db="EMBL/GenBank/DDBJ databases">
        <title>Whole genome sequence of Eschrichtius robustus ER-17-0199.</title>
        <authorList>
            <person name="Bruniche-Olsen A."/>
            <person name="Black A.N."/>
            <person name="Fields C.J."/>
            <person name="Walden K."/>
            <person name="Dewoody J.A."/>
        </authorList>
    </citation>
    <scope>NUCLEOTIDE SEQUENCE [LARGE SCALE GENOMIC DNA]</scope>
    <source>
        <strain evidence="2">ER-17-0199</strain>
        <tissue evidence="2">Blubber</tissue>
    </source>
</reference>
<feature type="region of interest" description="Disordered" evidence="1">
    <location>
        <begin position="49"/>
        <end position="69"/>
    </location>
</feature>
<comment type="caution">
    <text evidence="2">The sequence shown here is derived from an EMBL/GenBank/DDBJ whole genome shotgun (WGS) entry which is preliminary data.</text>
</comment>
<organism evidence="2 3">
    <name type="scientific">Eschrichtius robustus</name>
    <name type="common">California gray whale</name>
    <name type="synonym">Eschrichtius gibbosus</name>
    <dbReference type="NCBI Taxonomy" id="9764"/>
    <lineage>
        <taxon>Eukaryota</taxon>
        <taxon>Metazoa</taxon>
        <taxon>Chordata</taxon>
        <taxon>Craniata</taxon>
        <taxon>Vertebrata</taxon>
        <taxon>Euteleostomi</taxon>
        <taxon>Mammalia</taxon>
        <taxon>Eutheria</taxon>
        <taxon>Laurasiatheria</taxon>
        <taxon>Artiodactyla</taxon>
        <taxon>Whippomorpha</taxon>
        <taxon>Cetacea</taxon>
        <taxon>Mysticeti</taxon>
        <taxon>Eschrichtiidae</taxon>
        <taxon>Eschrichtius</taxon>
    </lineage>
</organism>
<sequence length="152" mass="16560">MCDQRGRSHSEFVVQQGCIERERVWLVPVLSPLVRVPLLKVTIADDYSDPFDAQNDLKSKAGKGESAGYMEPYEAQRIMTVSPGKAAKLRKAGLLVESSPQACRDTHSRHHAPSPPPTCQHPHQAQRSSPEPSSALRTSGGSHGLAPPCSFH</sequence>
<evidence type="ECO:0000313" key="2">
    <source>
        <dbReference type="EMBL" id="KAJ8794496.1"/>
    </source>
</evidence>
<accession>A0AB34HTY2</accession>
<dbReference type="Proteomes" id="UP001159641">
    <property type="component" value="Unassembled WGS sequence"/>
</dbReference>
<gene>
    <name evidence="2" type="ORF">J1605_018949</name>
</gene>
<dbReference type="AlphaFoldDB" id="A0AB34HTY2"/>
<protein>
    <submittedName>
        <fullName evidence="2">Uncharacterized protein</fullName>
    </submittedName>
</protein>
<keyword evidence="3" id="KW-1185">Reference proteome</keyword>
<proteinExistence type="predicted"/>
<name>A0AB34HTY2_ESCRO</name>
<feature type="compositionally biased region" description="Polar residues" evidence="1">
    <location>
        <begin position="121"/>
        <end position="140"/>
    </location>
</feature>
<evidence type="ECO:0000256" key="1">
    <source>
        <dbReference type="SAM" id="MobiDB-lite"/>
    </source>
</evidence>
<dbReference type="EMBL" id="JAIQCJ010000828">
    <property type="protein sequence ID" value="KAJ8794496.1"/>
    <property type="molecule type" value="Genomic_DNA"/>
</dbReference>
<feature type="region of interest" description="Disordered" evidence="1">
    <location>
        <begin position="97"/>
        <end position="152"/>
    </location>
</feature>